<dbReference type="Proteomes" id="UP000198683">
    <property type="component" value="Unassembled WGS sequence"/>
</dbReference>
<protein>
    <submittedName>
        <fullName evidence="1">Predicted phosphohydrolase, Cof family, HAD superfamily</fullName>
    </submittedName>
</protein>
<evidence type="ECO:0000313" key="1">
    <source>
        <dbReference type="EMBL" id="SDL55031.1"/>
    </source>
</evidence>
<dbReference type="SUPFAM" id="SSF101386">
    <property type="entry name" value="all-alpha NTP pyrophosphatases"/>
    <property type="match status" value="1"/>
</dbReference>
<name>A0A1G9KZ69_9ACTN</name>
<keyword evidence="2" id="KW-1185">Reference proteome</keyword>
<gene>
    <name evidence="1" type="ORF">SAMN05421874_123117</name>
</gene>
<accession>A0A1G9KZ69</accession>
<dbReference type="STRING" id="683260.SAMN05421874_123117"/>
<dbReference type="EMBL" id="FNFB01000023">
    <property type="protein sequence ID" value="SDL55031.1"/>
    <property type="molecule type" value="Genomic_DNA"/>
</dbReference>
<proteinExistence type="predicted"/>
<dbReference type="InterPro" id="IPR023292">
    <property type="entry name" value="NTP_PyroPHydrolase-like_dom_sf"/>
</dbReference>
<evidence type="ECO:0000313" key="2">
    <source>
        <dbReference type="Proteomes" id="UP000198683"/>
    </source>
</evidence>
<organism evidence="1 2">
    <name type="scientific">Nonomuraea maritima</name>
    <dbReference type="NCBI Taxonomy" id="683260"/>
    <lineage>
        <taxon>Bacteria</taxon>
        <taxon>Bacillati</taxon>
        <taxon>Actinomycetota</taxon>
        <taxon>Actinomycetes</taxon>
        <taxon>Streptosporangiales</taxon>
        <taxon>Streptosporangiaceae</taxon>
        <taxon>Nonomuraea</taxon>
    </lineage>
</organism>
<dbReference type="InterPro" id="IPR021130">
    <property type="entry name" value="PRib-ATP_PPHydrolase-like"/>
</dbReference>
<dbReference type="AlphaFoldDB" id="A0A1G9KZ69"/>
<dbReference type="GO" id="GO:0016787">
    <property type="term" value="F:hydrolase activity"/>
    <property type="evidence" value="ECO:0007669"/>
    <property type="project" value="UniProtKB-KW"/>
</dbReference>
<sequence>MDHEPMRRVAEFREVFDVEAGAERPELAEHRRTLLAEEAREAAEALTDLAKTLRSCDDPLTAYQAVAKELADVLYVTYGAADALGIDLPAVFVEVHRSNMSKLDADGRVLRRADGKVLKGPGYRPPILDDVVKWPPTAYAQRPRAALDPQEKDAT</sequence>
<dbReference type="Gene3D" id="1.10.3420.10">
    <property type="entry name" value="putative ntp pyrophosphohydrolase like domain"/>
    <property type="match status" value="1"/>
</dbReference>
<dbReference type="RefSeq" id="WP_090771156.1">
    <property type="nucleotide sequence ID" value="NZ_FNFB01000023.1"/>
</dbReference>
<keyword evidence="1" id="KW-0378">Hydrolase</keyword>
<dbReference type="OrthoDB" id="9795188at2"/>
<dbReference type="Pfam" id="PF01503">
    <property type="entry name" value="PRA-PH"/>
    <property type="match status" value="1"/>
</dbReference>
<reference evidence="1 2" key="1">
    <citation type="submission" date="2016-10" db="EMBL/GenBank/DDBJ databases">
        <authorList>
            <person name="de Groot N.N."/>
        </authorList>
    </citation>
    <scope>NUCLEOTIDE SEQUENCE [LARGE SCALE GENOMIC DNA]</scope>
    <source>
        <strain evidence="1 2">CGMCC 4.5681</strain>
    </source>
</reference>